<reference evidence="1" key="1">
    <citation type="submission" date="2007-08" db="EMBL/GenBank/DDBJ databases">
        <authorList>
            <person name="Pedersen C.P."/>
            <person name="Holefors A."/>
            <person name="Thordal-Christensen H."/>
        </authorList>
    </citation>
    <scope>NUCLEOTIDE SEQUENCE</scope>
    <source>
        <strain evidence="1">C15</strain>
    </source>
</reference>
<sequence>MKERMLALEKAVTKSPEEHVRKTAPQSTLGMGGRTMYASVVAPPATKAAVRIRMEGSEKTQTAELLNKAKKKIEGAYAVRQLRSNDTEVFVQLVSQRDAALRMAQPKEFCVLKQDHPVEILGVPLETIIHGEKNANNSMAILKMTTETKARIPGIQINRVRWLNDGKEHQWMKNNGHPRGSVIASLSTEALQREAVRNGIVMDSMLYTAQLWSPRAQVKQCFNCSKWGHTQDPAYGKEMW</sequence>
<dbReference type="AlphaFoldDB" id="A8U3R5"/>
<organism evidence="1">
    <name type="scientific">Blumeria hordei</name>
    <name type="common">Barley powdery mildew</name>
    <name type="synonym">Blumeria graminis f. sp. hordei</name>
    <dbReference type="NCBI Taxonomy" id="2867405"/>
    <lineage>
        <taxon>Eukaryota</taxon>
        <taxon>Fungi</taxon>
        <taxon>Dikarya</taxon>
        <taxon>Ascomycota</taxon>
        <taxon>Pezizomycotina</taxon>
        <taxon>Leotiomycetes</taxon>
        <taxon>Erysiphales</taxon>
        <taxon>Erysiphaceae</taxon>
        <taxon>Blumeria</taxon>
    </lineage>
</organism>
<reference evidence="1" key="2">
    <citation type="journal article" date="2008" name="Fungal Genet. Biol.">
        <title>Genetics of avirulence genes in Blumeria graminis f.sp. hordei and physical mapping of AVR(a22) and AVR(a12).</title>
        <authorList>
            <person name="Skamnioti P."/>
            <person name="Pedersen C."/>
            <person name="Al-Chaarani G.R."/>
            <person name="Holefors A."/>
            <person name="Thordal-Christensen H."/>
            <person name="Brown J.K."/>
            <person name="Ridout C.J."/>
        </authorList>
    </citation>
    <scope>NUCLEOTIDE SEQUENCE</scope>
    <source>
        <strain evidence="1">C15</strain>
    </source>
</reference>
<dbReference type="EMBL" id="EU098096">
    <property type="protein sequence ID" value="ABW72068.1"/>
    <property type="molecule type" value="Genomic_DNA"/>
</dbReference>
<accession>A8U3R5</accession>
<evidence type="ECO:0000313" key="1">
    <source>
        <dbReference type="EMBL" id="ABW72068.1"/>
    </source>
</evidence>
<protein>
    <submittedName>
        <fullName evidence="1">Uncharacterized protein</fullName>
    </submittedName>
</protein>
<proteinExistence type="predicted"/>
<name>A8U3R5_BLUHO</name>